<accession>A0A9P9WF79</accession>
<organism evidence="1 2">
    <name type="scientific">Neoarthrinium moseri</name>
    <dbReference type="NCBI Taxonomy" id="1658444"/>
    <lineage>
        <taxon>Eukaryota</taxon>
        <taxon>Fungi</taxon>
        <taxon>Dikarya</taxon>
        <taxon>Ascomycota</taxon>
        <taxon>Pezizomycotina</taxon>
        <taxon>Sordariomycetes</taxon>
        <taxon>Xylariomycetidae</taxon>
        <taxon>Amphisphaeriales</taxon>
        <taxon>Apiosporaceae</taxon>
        <taxon>Neoarthrinium</taxon>
    </lineage>
</organism>
<keyword evidence="2" id="KW-1185">Reference proteome</keyword>
<proteinExistence type="predicted"/>
<sequence length="106" mass="11533">MYPAHPSLPMIVDSATQTLGEGAPLARCLQLASALPDEARVHNAPGVDRCEVIKATGLRFPKRNQQVDHEVVKKKPELVRNKPAALQIDHDPAASAEEIFDDVLTC</sequence>
<dbReference type="EMBL" id="JAFIMR010000032">
    <property type="protein sequence ID" value="KAI1860192.1"/>
    <property type="molecule type" value="Genomic_DNA"/>
</dbReference>
<protein>
    <submittedName>
        <fullName evidence="1">Uncharacterized protein</fullName>
    </submittedName>
</protein>
<name>A0A9P9WF79_9PEZI</name>
<gene>
    <name evidence="1" type="ORF">JX265_010116</name>
</gene>
<reference evidence="1" key="1">
    <citation type="submission" date="2021-03" db="EMBL/GenBank/DDBJ databases">
        <title>Revisited historic fungal species revealed as producer of novel bioactive compounds through whole genome sequencing and comparative genomics.</title>
        <authorList>
            <person name="Vignolle G.A."/>
            <person name="Hochenegger N."/>
            <person name="Mach R.L."/>
            <person name="Mach-Aigner A.R."/>
            <person name="Javad Rahimi M."/>
            <person name="Salim K.A."/>
            <person name="Chan C.M."/>
            <person name="Lim L.B.L."/>
            <person name="Cai F."/>
            <person name="Druzhinina I.S."/>
            <person name="U'Ren J.M."/>
            <person name="Derntl C."/>
        </authorList>
    </citation>
    <scope>NUCLEOTIDE SEQUENCE</scope>
    <source>
        <strain evidence="1">TUCIM 5799</strain>
    </source>
</reference>
<evidence type="ECO:0000313" key="1">
    <source>
        <dbReference type="EMBL" id="KAI1860192.1"/>
    </source>
</evidence>
<dbReference type="AlphaFoldDB" id="A0A9P9WF79"/>
<comment type="caution">
    <text evidence="1">The sequence shown here is derived from an EMBL/GenBank/DDBJ whole genome shotgun (WGS) entry which is preliminary data.</text>
</comment>
<dbReference type="Proteomes" id="UP000829685">
    <property type="component" value="Unassembled WGS sequence"/>
</dbReference>
<evidence type="ECO:0000313" key="2">
    <source>
        <dbReference type="Proteomes" id="UP000829685"/>
    </source>
</evidence>